<accession>A0A194QV36</accession>
<evidence type="ECO:0000313" key="1">
    <source>
        <dbReference type="EMBL" id="KPJ09179.1"/>
    </source>
</evidence>
<dbReference type="Proteomes" id="UP000053240">
    <property type="component" value="Unassembled WGS sequence"/>
</dbReference>
<proteinExistence type="predicted"/>
<evidence type="ECO:0000313" key="2">
    <source>
        <dbReference type="Proteomes" id="UP000053240"/>
    </source>
</evidence>
<keyword evidence="2" id="KW-1185">Reference proteome</keyword>
<dbReference type="EMBL" id="KQ461108">
    <property type="protein sequence ID" value="KPJ09179.1"/>
    <property type="molecule type" value="Genomic_DNA"/>
</dbReference>
<dbReference type="AlphaFoldDB" id="A0A194QV36"/>
<sequence length="91" mass="9761">MGAREHHPQKSGNCDCAVTGTCVYVVRVTCCLPMRVTLRDAGAGTQKKLSDLRPKFVQATVSTVSDFTSHLSHRLDTNRTANLSATGASEP</sequence>
<reference evidence="1 2" key="1">
    <citation type="journal article" date="2015" name="Nat. Commun.">
        <title>Outbred genome sequencing and CRISPR/Cas9 gene editing in butterflies.</title>
        <authorList>
            <person name="Li X."/>
            <person name="Fan D."/>
            <person name="Zhang W."/>
            <person name="Liu G."/>
            <person name="Zhang L."/>
            <person name="Zhao L."/>
            <person name="Fang X."/>
            <person name="Chen L."/>
            <person name="Dong Y."/>
            <person name="Chen Y."/>
            <person name="Ding Y."/>
            <person name="Zhao R."/>
            <person name="Feng M."/>
            <person name="Zhu Y."/>
            <person name="Feng Y."/>
            <person name="Jiang X."/>
            <person name="Zhu D."/>
            <person name="Xiang H."/>
            <person name="Feng X."/>
            <person name="Li S."/>
            <person name="Wang J."/>
            <person name="Zhang G."/>
            <person name="Kronforst M.R."/>
            <person name="Wang W."/>
        </authorList>
    </citation>
    <scope>NUCLEOTIDE SEQUENCE [LARGE SCALE GENOMIC DNA]</scope>
    <source>
        <strain evidence="1">Ya'a_city_454_Pm</strain>
        <tissue evidence="1">Whole body</tissue>
    </source>
</reference>
<protein>
    <submittedName>
        <fullName evidence="1">Uncharacterized protein</fullName>
    </submittedName>
</protein>
<name>A0A194QV36_PAPMA</name>
<dbReference type="InParanoid" id="A0A194QV36"/>
<gene>
    <name evidence="1" type="ORF">RR48_15320</name>
</gene>
<organism evidence="1 2">
    <name type="scientific">Papilio machaon</name>
    <name type="common">Old World swallowtail butterfly</name>
    <dbReference type="NCBI Taxonomy" id="76193"/>
    <lineage>
        <taxon>Eukaryota</taxon>
        <taxon>Metazoa</taxon>
        <taxon>Ecdysozoa</taxon>
        <taxon>Arthropoda</taxon>
        <taxon>Hexapoda</taxon>
        <taxon>Insecta</taxon>
        <taxon>Pterygota</taxon>
        <taxon>Neoptera</taxon>
        <taxon>Endopterygota</taxon>
        <taxon>Lepidoptera</taxon>
        <taxon>Glossata</taxon>
        <taxon>Ditrysia</taxon>
        <taxon>Papilionoidea</taxon>
        <taxon>Papilionidae</taxon>
        <taxon>Papilioninae</taxon>
        <taxon>Papilio</taxon>
    </lineage>
</organism>